<feature type="domain" description="Helicase-associated" evidence="1">
    <location>
        <begin position="102"/>
        <end position="153"/>
    </location>
</feature>
<keyword evidence="2" id="KW-0347">Helicase</keyword>
<dbReference type="OrthoDB" id="498381at2759"/>
<keyword evidence="2" id="KW-0067">ATP-binding</keyword>
<evidence type="ECO:0000313" key="2">
    <source>
        <dbReference type="EMBL" id="KAG7372913.1"/>
    </source>
</evidence>
<dbReference type="PANTHER" id="PTHR33418">
    <property type="entry name" value="HELICASE-ASSOCIATED"/>
    <property type="match status" value="1"/>
</dbReference>
<dbReference type="Pfam" id="PF03457">
    <property type="entry name" value="HA"/>
    <property type="match status" value="2"/>
</dbReference>
<protein>
    <submittedName>
        <fullName evidence="2">Helicase domain protein</fullName>
    </submittedName>
</protein>
<dbReference type="EMBL" id="JAGRRH010000002">
    <property type="protein sequence ID" value="KAG7372913.1"/>
    <property type="molecule type" value="Genomic_DNA"/>
</dbReference>
<comment type="caution">
    <text evidence="2">The sequence shown here is derived from an EMBL/GenBank/DDBJ whole genome shotgun (WGS) entry which is preliminary data.</text>
</comment>
<reference evidence="2" key="1">
    <citation type="journal article" date="2021" name="Sci. Rep.">
        <title>Diploid genomic architecture of Nitzschia inconspicua, an elite biomass production diatom.</title>
        <authorList>
            <person name="Oliver A."/>
            <person name="Podell S."/>
            <person name="Pinowska A."/>
            <person name="Traller J.C."/>
            <person name="Smith S.R."/>
            <person name="McClure R."/>
            <person name="Beliaev A."/>
            <person name="Bohutskyi P."/>
            <person name="Hill E.A."/>
            <person name="Rabines A."/>
            <person name="Zheng H."/>
            <person name="Allen L.Z."/>
            <person name="Kuo A."/>
            <person name="Grigoriev I.V."/>
            <person name="Allen A.E."/>
            <person name="Hazlebeck D."/>
            <person name="Allen E.E."/>
        </authorList>
    </citation>
    <scope>NUCLEOTIDE SEQUENCE</scope>
    <source>
        <strain evidence="2">Hildebrandi</strain>
    </source>
</reference>
<accession>A0A9K3Q6L7</accession>
<evidence type="ECO:0000259" key="1">
    <source>
        <dbReference type="Pfam" id="PF03457"/>
    </source>
</evidence>
<dbReference type="InterPro" id="IPR005114">
    <property type="entry name" value="Helicase_assoc"/>
</dbReference>
<proteinExistence type="predicted"/>
<dbReference type="GO" id="GO:0004386">
    <property type="term" value="F:helicase activity"/>
    <property type="evidence" value="ECO:0007669"/>
    <property type="project" value="UniProtKB-KW"/>
</dbReference>
<sequence length="240" mass="27778">MAKENDYESCDAFSWLEPTPIQPDHEINKQDSFMMQMSHPEPITKTDQFCASEGQSLSNVSTNMEDEPLDLEEAIFLHMIVGRLPKDSSSMPKNGPSTSSPKHGHLLVPHSYLPNPKLAQWVKRQRHQYKRKHVGHHSTLTDDREEKLLAVGFIFDSHRAGWYERFETLKAFYLAHGHCGIPTKFEDGSLNVWMKHQRRQYVVFMNGKKSTMTEERIAALNSIGFNWNPRKLLRLKNLCN</sequence>
<keyword evidence="2" id="KW-0547">Nucleotide-binding</keyword>
<dbReference type="PANTHER" id="PTHR33418:SF1">
    <property type="entry name" value="HELICASE-ASSOCIATED DOMAIN-CONTAINING PROTEIN"/>
    <property type="match status" value="1"/>
</dbReference>
<evidence type="ECO:0000313" key="3">
    <source>
        <dbReference type="Proteomes" id="UP000693970"/>
    </source>
</evidence>
<name>A0A9K3Q6L7_9STRA</name>
<organism evidence="2 3">
    <name type="scientific">Nitzschia inconspicua</name>
    <dbReference type="NCBI Taxonomy" id="303405"/>
    <lineage>
        <taxon>Eukaryota</taxon>
        <taxon>Sar</taxon>
        <taxon>Stramenopiles</taxon>
        <taxon>Ochrophyta</taxon>
        <taxon>Bacillariophyta</taxon>
        <taxon>Bacillariophyceae</taxon>
        <taxon>Bacillariophycidae</taxon>
        <taxon>Bacillariales</taxon>
        <taxon>Bacillariaceae</taxon>
        <taxon>Nitzschia</taxon>
    </lineage>
</organism>
<feature type="domain" description="Helicase-associated" evidence="1">
    <location>
        <begin position="159"/>
        <end position="225"/>
    </location>
</feature>
<keyword evidence="2" id="KW-0378">Hydrolase</keyword>
<dbReference type="Proteomes" id="UP000693970">
    <property type="component" value="Unassembled WGS sequence"/>
</dbReference>
<reference evidence="2" key="2">
    <citation type="submission" date="2021-04" db="EMBL/GenBank/DDBJ databases">
        <authorList>
            <person name="Podell S."/>
        </authorList>
    </citation>
    <scope>NUCLEOTIDE SEQUENCE</scope>
    <source>
        <strain evidence="2">Hildebrandi</strain>
    </source>
</reference>
<gene>
    <name evidence="2" type="ORF">IV203_033637</name>
</gene>
<keyword evidence="3" id="KW-1185">Reference proteome</keyword>
<dbReference type="AlphaFoldDB" id="A0A9K3Q6L7"/>